<evidence type="ECO:0000256" key="4">
    <source>
        <dbReference type="ARBA" id="ARBA00023163"/>
    </source>
</evidence>
<dbReference type="InterPro" id="IPR036388">
    <property type="entry name" value="WH-like_DNA-bd_sf"/>
</dbReference>
<comment type="caution">
    <text evidence="8">The sequence shown here is derived from an EMBL/GenBank/DDBJ whole genome shotgun (WGS) entry which is preliminary data.</text>
</comment>
<sequence length="624" mass="71870">MLEGNFYNYKLSKEERKKVASAIIVNSADYITLADIADRLMVSRATVINDLKEIKKFIRQGNLEVISHANKGLRIDGLESDKRKFLFELLRPTLRTYDNHKNIISEHVHVQSGDINIIQKIIAEQERCYKKFLPDNSFREILLYLRILINRNKLGEFLEPQPEINSDNYMFSMDILKYVSQYCDVVISDDDIKNFSTFLDEVRFKNNGTFNKNTMIIQMITRQYISTVSTELGINLNVDYDFFENLSNHLESIFSAPPMDYPEADIIDEVLEDNQDVLDVVIDQMPVIYKFTERKLTEIEVKYIAIHVCAAIERKKNKEVSFRVIVACHAGIGTSILLLEKLKRHFKFRVVDVISAHEAINIKPNAADFVISTVPLESCPLEYVVVSAAFNDADYIRVGNRIDALRNSRNIPDGTEDDKLNASELLEEITPVINELVEPKDQARVVMKELRKVVRNYFKQSVENDANIISPSLHHLLRASDIEVDVECTDWKDAIRRSAEQLVDQGYIEDRYVDAMIESVNEYGPYIVLSPGFAMPHAKVEEGSIRLGMHLIRLKNPVPFGVEELDPIEFVCCLSAIDHRSYLKAFFNLVNMLKDEEYRKKLHEAVDGEEMARIIEQYEYSIVG</sequence>
<keyword evidence="3" id="KW-0805">Transcription regulation</keyword>
<dbReference type="CDD" id="cd00211">
    <property type="entry name" value="PTS_IIA_fru"/>
    <property type="match status" value="1"/>
</dbReference>
<dbReference type="Proteomes" id="UP001482154">
    <property type="component" value="Unassembled WGS sequence"/>
</dbReference>
<dbReference type="InterPro" id="IPR016152">
    <property type="entry name" value="PTrfase/Anion_transptr"/>
</dbReference>
<dbReference type="PANTHER" id="PTHR30185:SF18">
    <property type="entry name" value="TRANSCRIPTIONAL REGULATOR MTLR"/>
    <property type="match status" value="1"/>
</dbReference>
<keyword evidence="1" id="KW-0808">Transferase</keyword>
<dbReference type="PROSITE" id="PS51099">
    <property type="entry name" value="PTS_EIIB_TYPE_2"/>
    <property type="match status" value="1"/>
</dbReference>
<feature type="domain" description="PTS EIIA type-2" evidence="5">
    <location>
        <begin position="475"/>
        <end position="618"/>
    </location>
</feature>
<dbReference type="InterPro" id="IPR013196">
    <property type="entry name" value="HTH_11"/>
</dbReference>
<name>A0ABV1IR23_9FIRM</name>
<dbReference type="PROSITE" id="PS51094">
    <property type="entry name" value="PTS_EIIA_TYPE_2"/>
    <property type="match status" value="1"/>
</dbReference>
<evidence type="ECO:0000259" key="6">
    <source>
        <dbReference type="PROSITE" id="PS51099"/>
    </source>
</evidence>
<dbReference type="Pfam" id="PF00359">
    <property type="entry name" value="PTS_EIIA_2"/>
    <property type="match status" value="1"/>
</dbReference>
<dbReference type="PANTHER" id="PTHR30185">
    <property type="entry name" value="CRYPTIC BETA-GLUCOSIDE BGL OPERON ANTITERMINATOR"/>
    <property type="match status" value="1"/>
</dbReference>
<protein>
    <submittedName>
        <fullName evidence="8">PTS sugar transporter subunit IIA</fullName>
    </submittedName>
</protein>
<organism evidence="8 9">
    <name type="scientific">Anaerostipes amylophilus</name>
    <dbReference type="NCBI Taxonomy" id="2981779"/>
    <lineage>
        <taxon>Bacteria</taxon>
        <taxon>Bacillati</taxon>
        <taxon>Bacillota</taxon>
        <taxon>Clostridia</taxon>
        <taxon>Lachnospirales</taxon>
        <taxon>Lachnospiraceae</taxon>
        <taxon>Anaerostipes</taxon>
    </lineage>
</organism>
<dbReference type="SUPFAM" id="SSF52794">
    <property type="entry name" value="PTS system IIB component-like"/>
    <property type="match status" value="1"/>
</dbReference>
<dbReference type="Gene3D" id="3.40.930.10">
    <property type="entry name" value="Mannitol-specific EII, Chain A"/>
    <property type="match status" value="1"/>
</dbReference>
<gene>
    <name evidence="8" type="ORF">AAAU51_00530</name>
</gene>
<dbReference type="EMBL" id="JBBNIN010000001">
    <property type="protein sequence ID" value="MEQ2709673.1"/>
    <property type="molecule type" value="Genomic_DNA"/>
</dbReference>
<dbReference type="InterPro" id="IPR036095">
    <property type="entry name" value="PTS_EIIB-like_sf"/>
</dbReference>
<dbReference type="PROSITE" id="PS51372">
    <property type="entry name" value="PRD_2"/>
    <property type="match status" value="1"/>
</dbReference>
<keyword evidence="8" id="KW-0813">Transport</keyword>
<feature type="domain" description="PTS EIIB type-2" evidence="6">
    <location>
        <begin position="322"/>
        <end position="410"/>
    </location>
</feature>
<dbReference type="Gene3D" id="3.40.50.2300">
    <property type="match status" value="1"/>
</dbReference>
<evidence type="ECO:0000259" key="5">
    <source>
        <dbReference type="PROSITE" id="PS51094"/>
    </source>
</evidence>
<keyword evidence="2" id="KW-0677">Repeat</keyword>
<accession>A0ABV1IR23</accession>
<keyword evidence="9" id="KW-1185">Reference proteome</keyword>
<evidence type="ECO:0000256" key="3">
    <source>
        <dbReference type="ARBA" id="ARBA00023015"/>
    </source>
</evidence>
<dbReference type="CDD" id="cd05568">
    <property type="entry name" value="PTS_IIB_bgl_like"/>
    <property type="match status" value="1"/>
</dbReference>
<keyword evidence="4" id="KW-0804">Transcription</keyword>
<dbReference type="InterPro" id="IPR002178">
    <property type="entry name" value="PTS_EIIA_type-2_dom"/>
</dbReference>
<dbReference type="SUPFAM" id="SSF63520">
    <property type="entry name" value="PTS-regulatory domain, PRD"/>
    <property type="match status" value="2"/>
</dbReference>
<dbReference type="Pfam" id="PF02302">
    <property type="entry name" value="PTS_IIB"/>
    <property type="match status" value="1"/>
</dbReference>
<dbReference type="Gene3D" id="1.10.10.10">
    <property type="entry name" value="Winged helix-like DNA-binding domain superfamily/Winged helix DNA-binding domain"/>
    <property type="match status" value="1"/>
</dbReference>
<evidence type="ECO:0000313" key="9">
    <source>
        <dbReference type="Proteomes" id="UP001482154"/>
    </source>
</evidence>
<evidence type="ECO:0000259" key="7">
    <source>
        <dbReference type="PROSITE" id="PS51372"/>
    </source>
</evidence>
<dbReference type="Pfam" id="PF08279">
    <property type="entry name" value="HTH_11"/>
    <property type="match status" value="1"/>
</dbReference>
<dbReference type="InterPro" id="IPR036634">
    <property type="entry name" value="PRD_sf"/>
</dbReference>
<dbReference type="InterPro" id="IPR013011">
    <property type="entry name" value="PTS_EIIB_2"/>
</dbReference>
<dbReference type="SUPFAM" id="SSF55804">
    <property type="entry name" value="Phoshotransferase/anion transport protein"/>
    <property type="match status" value="1"/>
</dbReference>
<dbReference type="RefSeq" id="WP_329964364.1">
    <property type="nucleotide sequence ID" value="NZ_JBBNIN010000001.1"/>
</dbReference>
<proteinExistence type="predicted"/>
<evidence type="ECO:0000256" key="1">
    <source>
        <dbReference type="ARBA" id="ARBA00022679"/>
    </source>
</evidence>
<evidence type="ECO:0000256" key="2">
    <source>
        <dbReference type="ARBA" id="ARBA00022737"/>
    </source>
</evidence>
<reference evidence="8 9" key="1">
    <citation type="submission" date="2024-04" db="EMBL/GenBank/DDBJ databases">
        <title>Human intestinal bacterial collection.</title>
        <authorList>
            <person name="Pauvert C."/>
            <person name="Hitch T.C.A."/>
            <person name="Clavel T."/>
        </authorList>
    </citation>
    <scope>NUCLEOTIDE SEQUENCE [LARGE SCALE GENOMIC DNA]</scope>
    <source>
        <strain evidence="8 9">CLA-AA-H249</strain>
    </source>
</reference>
<evidence type="ECO:0000313" key="8">
    <source>
        <dbReference type="EMBL" id="MEQ2709673.1"/>
    </source>
</evidence>
<dbReference type="InterPro" id="IPR011608">
    <property type="entry name" value="PRD"/>
</dbReference>
<feature type="domain" description="PRD" evidence="7">
    <location>
        <begin position="212"/>
        <end position="318"/>
    </location>
</feature>
<keyword evidence="8" id="KW-0762">Sugar transport</keyword>
<dbReference type="InterPro" id="IPR050661">
    <property type="entry name" value="BglG_antiterminators"/>
</dbReference>
<dbReference type="InterPro" id="IPR003501">
    <property type="entry name" value="PTS_EIIB_2/3"/>
</dbReference>